<proteinExistence type="predicted"/>
<dbReference type="EMBL" id="JBBCAQ010000022">
    <property type="protein sequence ID" value="KAK7590263.1"/>
    <property type="molecule type" value="Genomic_DNA"/>
</dbReference>
<keyword evidence="2" id="KW-1185">Reference proteome</keyword>
<dbReference type="Pfam" id="PF16093">
    <property type="entry name" value="PAC4"/>
    <property type="match status" value="1"/>
</dbReference>
<accession>A0AAN9TF72</accession>
<dbReference type="InterPro" id="IPR032157">
    <property type="entry name" value="PAC4"/>
</dbReference>
<reference evidence="1 2" key="1">
    <citation type="submission" date="2024-03" db="EMBL/GenBank/DDBJ databases">
        <title>Adaptation during the transition from Ophiocordyceps entomopathogen to insect associate is accompanied by gene loss and intensified selection.</title>
        <authorList>
            <person name="Ward C.M."/>
            <person name="Onetto C.A."/>
            <person name="Borneman A.R."/>
        </authorList>
    </citation>
    <scope>NUCLEOTIDE SEQUENCE [LARGE SCALE GENOMIC DNA]</scope>
    <source>
        <strain evidence="1">AWRI1</strain>
        <tissue evidence="1">Single Adult Female</tissue>
    </source>
</reference>
<dbReference type="Proteomes" id="UP001367676">
    <property type="component" value="Unassembled WGS sequence"/>
</dbReference>
<dbReference type="GO" id="GO:0043248">
    <property type="term" value="P:proteasome assembly"/>
    <property type="evidence" value="ECO:0007669"/>
    <property type="project" value="InterPro"/>
</dbReference>
<evidence type="ECO:0000313" key="1">
    <source>
        <dbReference type="EMBL" id="KAK7590263.1"/>
    </source>
</evidence>
<dbReference type="PANTHER" id="PTHR33559">
    <property type="entry name" value="PROTEASOME ASSEMBLY CHAPERONE 4"/>
    <property type="match status" value="1"/>
</dbReference>
<dbReference type="PANTHER" id="PTHR33559:SF1">
    <property type="entry name" value="PROTEASOME ASSEMBLY CHAPERONE 4"/>
    <property type="match status" value="1"/>
</dbReference>
<name>A0AAN9TF72_9HEMI</name>
<evidence type="ECO:0000313" key="2">
    <source>
        <dbReference type="Proteomes" id="UP001367676"/>
    </source>
</evidence>
<dbReference type="AlphaFoldDB" id="A0AAN9TF72"/>
<evidence type="ECO:0008006" key="3">
    <source>
        <dbReference type="Google" id="ProtNLM"/>
    </source>
</evidence>
<protein>
    <recommendedName>
        <fullName evidence="3">Proteasome assembly chaperone 4</fullName>
    </recommendedName>
</protein>
<organism evidence="1 2">
    <name type="scientific">Parthenolecanium corni</name>
    <dbReference type="NCBI Taxonomy" id="536013"/>
    <lineage>
        <taxon>Eukaryota</taxon>
        <taxon>Metazoa</taxon>
        <taxon>Ecdysozoa</taxon>
        <taxon>Arthropoda</taxon>
        <taxon>Hexapoda</taxon>
        <taxon>Insecta</taxon>
        <taxon>Pterygota</taxon>
        <taxon>Neoptera</taxon>
        <taxon>Paraneoptera</taxon>
        <taxon>Hemiptera</taxon>
        <taxon>Sternorrhyncha</taxon>
        <taxon>Coccoidea</taxon>
        <taxon>Coccidae</taxon>
        <taxon>Parthenolecanium</taxon>
    </lineage>
</organism>
<sequence length="126" mass="14682">MDTLEYKESSFRCHEFEQSILNVQIKYQLLKMKDSIFLWIGDQKTPLLSDLSYGIQSPYASYPITTKILGTASPDLTSLTMAERLSKKLKKPVYVSFNLSVTNKQIIEEIEVRLNEEIEINREMFH</sequence>
<gene>
    <name evidence="1" type="ORF">V9T40_001876</name>
</gene>
<comment type="caution">
    <text evidence="1">The sequence shown here is derived from an EMBL/GenBank/DDBJ whole genome shotgun (WGS) entry which is preliminary data.</text>
</comment>